<dbReference type="CDD" id="cd00086">
    <property type="entry name" value="homeodomain"/>
    <property type="match status" value="1"/>
</dbReference>
<evidence type="ECO:0000259" key="3">
    <source>
        <dbReference type="PROSITE" id="PS50071"/>
    </source>
</evidence>
<comment type="subcellular location">
    <subcellularLocation>
        <location evidence="1 2">Nucleus</location>
    </subcellularLocation>
</comment>
<dbReference type="OrthoDB" id="6159439at2759"/>
<dbReference type="GO" id="GO:0000981">
    <property type="term" value="F:DNA-binding transcription factor activity, RNA polymerase II-specific"/>
    <property type="evidence" value="ECO:0007669"/>
    <property type="project" value="TreeGrafter"/>
</dbReference>
<dbReference type="Pfam" id="PF00046">
    <property type="entry name" value="Homeodomain"/>
    <property type="match status" value="1"/>
</dbReference>
<dbReference type="Proteomes" id="UP000092124">
    <property type="component" value="Unassembled WGS sequence"/>
</dbReference>
<accession>A0A1A6GWX6</accession>
<dbReference type="PROSITE" id="PS50071">
    <property type="entry name" value="HOMEOBOX_2"/>
    <property type="match status" value="1"/>
</dbReference>
<dbReference type="EMBL" id="LZPO01066417">
    <property type="protein sequence ID" value="OBS70115.1"/>
    <property type="molecule type" value="Genomic_DNA"/>
</dbReference>
<comment type="caution">
    <text evidence="4">The sequence shown here is derived from an EMBL/GenBank/DDBJ whole genome shotgun (WGS) entry which is preliminary data.</text>
</comment>
<reference evidence="4 5" key="1">
    <citation type="submission" date="2016-06" db="EMBL/GenBank/DDBJ databases">
        <title>The Draft Genome Sequence and Annotation of the Desert Woodrat Neotoma lepida.</title>
        <authorList>
            <person name="Campbell M."/>
            <person name="Oakeson K.F."/>
            <person name="Yandell M."/>
            <person name="Halpert J.R."/>
            <person name="Dearing D."/>
        </authorList>
    </citation>
    <scope>NUCLEOTIDE SEQUENCE [LARGE SCALE GENOMIC DNA]</scope>
    <source>
        <strain evidence="4">417</strain>
        <tissue evidence="4">Liver</tissue>
    </source>
</reference>
<dbReference type="InterPro" id="IPR001356">
    <property type="entry name" value="HD"/>
</dbReference>
<name>A0A1A6GWX6_NEOLE</name>
<organism evidence="4 5">
    <name type="scientific">Neotoma lepida</name>
    <name type="common">Desert woodrat</name>
    <dbReference type="NCBI Taxonomy" id="56216"/>
    <lineage>
        <taxon>Eukaryota</taxon>
        <taxon>Metazoa</taxon>
        <taxon>Chordata</taxon>
        <taxon>Craniata</taxon>
        <taxon>Vertebrata</taxon>
        <taxon>Euteleostomi</taxon>
        <taxon>Mammalia</taxon>
        <taxon>Eutheria</taxon>
        <taxon>Euarchontoglires</taxon>
        <taxon>Glires</taxon>
        <taxon>Rodentia</taxon>
        <taxon>Myomorpha</taxon>
        <taxon>Muroidea</taxon>
        <taxon>Cricetidae</taxon>
        <taxon>Neotominae</taxon>
        <taxon>Neotoma</taxon>
    </lineage>
</organism>
<dbReference type="GO" id="GO:0000978">
    <property type="term" value="F:RNA polymerase II cis-regulatory region sequence-specific DNA binding"/>
    <property type="evidence" value="ECO:0007669"/>
    <property type="project" value="TreeGrafter"/>
</dbReference>
<gene>
    <name evidence="4" type="ORF">A6R68_01343</name>
</gene>
<dbReference type="SUPFAM" id="SSF46689">
    <property type="entry name" value="Homeodomain-like"/>
    <property type="match status" value="1"/>
</dbReference>
<evidence type="ECO:0000256" key="1">
    <source>
        <dbReference type="PROSITE-ProRule" id="PRU00108"/>
    </source>
</evidence>
<dbReference type="InterPro" id="IPR009057">
    <property type="entry name" value="Homeodomain-like_sf"/>
</dbReference>
<dbReference type="PANTHER" id="PTHR46385">
    <property type="entry name" value="PAIRED MESODERM HOMEOBOX PROTEIN 1-RELATED"/>
    <property type="match status" value="1"/>
</dbReference>
<feature type="DNA-binding region" description="Homeobox" evidence="1">
    <location>
        <begin position="3"/>
        <end position="38"/>
    </location>
</feature>
<keyword evidence="1 2" id="KW-0539">Nucleus</keyword>
<evidence type="ECO:0000313" key="5">
    <source>
        <dbReference type="Proteomes" id="UP000092124"/>
    </source>
</evidence>
<sequence>MHYPDAFVREELARRVNLSEACVQVWFQNCRAKFHQNEHAMLATHSASLLKSYGQGTAIEQPVAPNLPR</sequence>
<proteinExistence type="predicted"/>
<feature type="domain" description="Homeobox" evidence="3">
    <location>
        <begin position="1"/>
        <end position="37"/>
    </location>
</feature>
<dbReference type="Gene3D" id="1.10.10.60">
    <property type="entry name" value="Homeodomain-like"/>
    <property type="match status" value="1"/>
</dbReference>
<keyword evidence="1 2" id="KW-0371">Homeobox</keyword>
<dbReference type="GO" id="GO:0005634">
    <property type="term" value="C:nucleus"/>
    <property type="evidence" value="ECO:0007669"/>
    <property type="project" value="UniProtKB-SubCell"/>
</dbReference>
<evidence type="ECO:0000256" key="2">
    <source>
        <dbReference type="RuleBase" id="RU000682"/>
    </source>
</evidence>
<protein>
    <recommendedName>
        <fullName evidence="3">Homeobox domain-containing protein</fullName>
    </recommendedName>
</protein>
<evidence type="ECO:0000313" key="4">
    <source>
        <dbReference type="EMBL" id="OBS70115.1"/>
    </source>
</evidence>
<dbReference type="InterPro" id="IPR043378">
    <property type="entry name" value="PRRX1/2"/>
</dbReference>
<dbReference type="AlphaFoldDB" id="A0A1A6GWX6"/>
<dbReference type="PANTHER" id="PTHR46385:SF3">
    <property type="entry name" value="PAIRED MESODERM HOMEOBOX PROTEIN 2"/>
    <property type="match status" value="1"/>
</dbReference>
<keyword evidence="1 2" id="KW-0238">DNA-binding</keyword>
<keyword evidence="5" id="KW-1185">Reference proteome</keyword>
<dbReference type="STRING" id="56216.A0A1A6GWX6"/>